<evidence type="ECO:0000313" key="3">
    <source>
        <dbReference type="Proteomes" id="UP001642409"/>
    </source>
</evidence>
<comment type="caution">
    <text evidence="1">The sequence shown here is derived from an EMBL/GenBank/DDBJ whole genome shotgun (WGS) entry which is preliminary data.</text>
</comment>
<name>A0AA86R4K8_9EUKA</name>
<dbReference type="AlphaFoldDB" id="A0AA86R4K8"/>
<accession>A0AA86R4K8</accession>
<evidence type="ECO:0000313" key="2">
    <source>
        <dbReference type="EMBL" id="CAL6109559.1"/>
    </source>
</evidence>
<reference evidence="1" key="1">
    <citation type="submission" date="2023-06" db="EMBL/GenBank/DDBJ databases">
        <authorList>
            <person name="Kurt Z."/>
        </authorList>
    </citation>
    <scope>NUCLEOTIDE SEQUENCE</scope>
</reference>
<gene>
    <name evidence="1" type="ORF">HINF_LOCUS56413</name>
    <name evidence="2" type="ORF">HINF_LOCUS75503</name>
</gene>
<dbReference type="EMBL" id="CATOUU010001048">
    <property type="protein sequence ID" value="CAI9968768.1"/>
    <property type="molecule type" value="Genomic_DNA"/>
</dbReference>
<evidence type="ECO:0000313" key="1">
    <source>
        <dbReference type="EMBL" id="CAI9968768.1"/>
    </source>
</evidence>
<protein>
    <submittedName>
        <fullName evidence="2">Hypothetical_protein</fullName>
    </submittedName>
</protein>
<sequence>MRQNAKASVLLTQWFQLSHKYSMLQLYYIRTRVDIINDDSASETEGPDRLRYSLSPALLVILFCHVDEAGRAKCIYQKDSSETQVESTQSFRYNIKLSQKIGAIFSVSNIKPNQGVSKIVLALSNQKSCDTHFSATNGYIQAVYLLRRNVPSQRQQYLLFLCKRQIYIGDLQILPCSKKFQTLQDLETRVVNLPGLLQREWGGHMSRMLFVHDHIKIVSADSMAKKTSFETNPALMQYFALNQTFASALNKYLNWMADSITNLYNFGNTLDKILLCRGIPDVSPLQLFCADSYCLQYDRIQRKLKKLDYIISKLESKDHRYIQNRSRRS</sequence>
<keyword evidence="3" id="KW-1185">Reference proteome</keyword>
<dbReference type="Proteomes" id="UP001642409">
    <property type="component" value="Unassembled WGS sequence"/>
</dbReference>
<reference evidence="2 3" key="2">
    <citation type="submission" date="2024-07" db="EMBL/GenBank/DDBJ databases">
        <authorList>
            <person name="Akdeniz Z."/>
        </authorList>
    </citation>
    <scope>NUCLEOTIDE SEQUENCE [LARGE SCALE GENOMIC DNA]</scope>
</reference>
<organism evidence="1">
    <name type="scientific">Hexamita inflata</name>
    <dbReference type="NCBI Taxonomy" id="28002"/>
    <lineage>
        <taxon>Eukaryota</taxon>
        <taxon>Metamonada</taxon>
        <taxon>Diplomonadida</taxon>
        <taxon>Hexamitidae</taxon>
        <taxon>Hexamitinae</taxon>
        <taxon>Hexamita</taxon>
    </lineage>
</organism>
<dbReference type="EMBL" id="CAXDID020000671">
    <property type="protein sequence ID" value="CAL6109559.1"/>
    <property type="molecule type" value="Genomic_DNA"/>
</dbReference>
<proteinExistence type="predicted"/>